<dbReference type="PANTHER" id="PTHR33991:SF1">
    <property type="entry name" value="DNA REPAIR PROTEIN RECO"/>
    <property type="match status" value="1"/>
</dbReference>
<gene>
    <name evidence="7" type="primary">recO</name>
    <name evidence="9" type="ORF">DNFV4_03025</name>
</gene>
<dbReference type="AlphaFoldDB" id="A0AA86T5P7"/>
<dbReference type="SUPFAM" id="SSF57863">
    <property type="entry name" value="ArfGap/RecO-like zinc finger"/>
    <property type="match status" value="1"/>
</dbReference>
<feature type="domain" description="DNA replication/recombination mediator RecO N-terminal" evidence="8">
    <location>
        <begin position="1"/>
        <end position="81"/>
    </location>
</feature>
<dbReference type="Gene3D" id="1.20.1440.120">
    <property type="entry name" value="Recombination protein O, C-terminal domain"/>
    <property type="match status" value="1"/>
</dbReference>
<dbReference type="Gene3D" id="6.20.220.20">
    <property type="entry name" value="Recombination protein O, zinc-binding domain"/>
    <property type="match status" value="1"/>
</dbReference>
<dbReference type="InterPro" id="IPR042242">
    <property type="entry name" value="RecO_C"/>
</dbReference>
<dbReference type="PANTHER" id="PTHR33991">
    <property type="entry name" value="DNA REPAIR PROTEIN RECO"/>
    <property type="match status" value="1"/>
</dbReference>
<evidence type="ECO:0000313" key="10">
    <source>
        <dbReference type="Proteomes" id="UP001179121"/>
    </source>
</evidence>
<dbReference type="SUPFAM" id="SSF50249">
    <property type="entry name" value="Nucleic acid-binding proteins"/>
    <property type="match status" value="1"/>
</dbReference>
<evidence type="ECO:0000259" key="8">
    <source>
        <dbReference type="Pfam" id="PF11967"/>
    </source>
</evidence>
<dbReference type="InterPro" id="IPR037278">
    <property type="entry name" value="ARFGAP/RecO"/>
</dbReference>
<evidence type="ECO:0000256" key="2">
    <source>
        <dbReference type="ARBA" id="ARBA00021310"/>
    </source>
</evidence>
<keyword evidence="4 7" id="KW-0233">DNA recombination</keyword>
<proteinExistence type="inferred from homology"/>
<dbReference type="GO" id="GO:0006302">
    <property type="term" value="P:double-strand break repair"/>
    <property type="evidence" value="ECO:0007669"/>
    <property type="project" value="TreeGrafter"/>
</dbReference>
<evidence type="ECO:0000313" key="9">
    <source>
        <dbReference type="EMBL" id="CAI4032595.1"/>
    </source>
</evidence>
<dbReference type="InterPro" id="IPR022572">
    <property type="entry name" value="DNA_rep/recomb_RecO_N"/>
</dbReference>
<evidence type="ECO:0000256" key="6">
    <source>
        <dbReference type="ARBA" id="ARBA00033409"/>
    </source>
</evidence>
<evidence type="ECO:0000256" key="4">
    <source>
        <dbReference type="ARBA" id="ARBA00023172"/>
    </source>
</evidence>
<evidence type="ECO:0000256" key="7">
    <source>
        <dbReference type="HAMAP-Rule" id="MF_00201"/>
    </source>
</evidence>
<dbReference type="Pfam" id="PF11967">
    <property type="entry name" value="RecO_N"/>
    <property type="match status" value="1"/>
</dbReference>
<reference evidence="9" key="1">
    <citation type="submission" date="2022-10" db="EMBL/GenBank/DDBJ databases">
        <authorList>
            <person name="Koch H."/>
        </authorList>
    </citation>
    <scope>NUCLEOTIDE SEQUENCE</scope>
    <source>
        <strain evidence="9">DNF</strain>
    </source>
</reference>
<name>A0AA86T5P7_9BACT</name>
<dbReference type="InterPro" id="IPR012340">
    <property type="entry name" value="NA-bd_OB-fold"/>
</dbReference>
<dbReference type="HAMAP" id="MF_00201">
    <property type="entry name" value="RecO"/>
    <property type="match status" value="1"/>
</dbReference>
<keyword evidence="3 7" id="KW-0227">DNA damage</keyword>
<evidence type="ECO:0000256" key="1">
    <source>
        <dbReference type="ARBA" id="ARBA00007452"/>
    </source>
</evidence>
<dbReference type="GO" id="GO:0006310">
    <property type="term" value="P:DNA recombination"/>
    <property type="evidence" value="ECO:0007669"/>
    <property type="project" value="UniProtKB-UniRule"/>
</dbReference>
<dbReference type="InterPro" id="IPR003717">
    <property type="entry name" value="RecO"/>
</dbReference>
<sequence length="250" mass="27301">MPLVDTLAIALKSRKWGEADRIVTFFTLRVGKIRGVARGARRQKSQFGGGLEPFVLSRLSLFEKPNDALYRIRHVDIEEPFLALRESLDRMAAAARLVNIVAAVTAEGDADARIFEALKAGLQAVQLSRDPMMMAVLFQIRILGQTGFRPQIDLCAGCGRRLEQVSRHFSARSGGMVCAVCLARQSAPCLLLSAGTLALLQQAVRLPIPLMSRLRAEGGVRAELEAAIDTFATVVAGKRLPALDAWRPRV</sequence>
<dbReference type="RefSeq" id="WP_289269316.1">
    <property type="nucleotide sequence ID" value="NZ_OX365700.1"/>
</dbReference>
<accession>A0AA86T5P7</accession>
<dbReference type="EMBL" id="OX365700">
    <property type="protein sequence ID" value="CAI4032595.1"/>
    <property type="molecule type" value="Genomic_DNA"/>
</dbReference>
<organism evidence="9 10">
    <name type="scientific">Nitrospira tepida</name>
    <dbReference type="NCBI Taxonomy" id="2973512"/>
    <lineage>
        <taxon>Bacteria</taxon>
        <taxon>Pseudomonadati</taxon>
        <taxon>Nitrospirota</taxon>
        <taxon>Nitrospiria</taxon>
        <taxon>Nitrospirales</taxon>
        <taxon>Nitrospiraceae</taxon>
        <taxon>Nitrospira</taxon>
    </lineage>
</organism>
<dbReference type="Pfam" id="PF02565">
    <property type="entry name" value="RecO_C"/>
    <property type="match status" value="1"/>
</dbReference>
<protein>
    <recommendedName>
        <fullName evidence="2 7">DNA repair protein RecO</fullName>
    </recommendedName>
    <alternativeName>
        <fullName evidence="6 7">Recombination protein O</fullName>
    </alternativeName>
</protein>
<keyword evidence="5 7" id="KW-0234">DNA repair</keyword>
<evidence type="ECO:0000256" key="5">
    <source>
        <dbReference type="ARBA" id="ARBA00023204"/>
    </source>
</evidence>
<dbReference type="Proteomes" id="UP001179121">
    <property type="component" value="Chromosome"/>
</dbReference>
<comment type="function">
    <text evidence="7">Involved in DNA repair and RecF pathway recombination.</text>
</comment>
<comment type="similarity">
    <text evidence="1 7">Belongs to the RecO family.</text>
</comment>
<keyword evidence="10" id="KW-1185">Reference proteome</keyword>
<dbReference type="KEGG" id="nti:DNFV4_03025"/>
<dbReference type="Gene3D" id="2.40.50.140">
    <property type="entry name" value="Nucleic acid-binding proteins"/>
    <property type="match status" value="1"/>
</dbReference>
<evidence type="ECO:0000256" key="3">
    <source>
        <dbReference type="ARBA" id="ARBA00022763"/>
    </source>
</evidence>
<dbReference type="GO" id="GO:0043590">
    <property type="term" value="C:bacterial nucleoid"/>
    <property type="evidence" value="ECO:0007669"/>
    <property type="project" value="TreeGrafter"/>
</dbReference>
<dbReference type="NCBIfam" id="TIGR00613">
    <property type="entry name" value="reco"/>
    <property type="match status" value="1"/>
</dbReference>